<dbReference type="CDD" id="cd16914">
    <property type="entry name" value="EcfT"/>
    <property type="match status" value="1"/>
</dbReference>
<feature type="transmembrane region" description="Helical" evidence="7">
    <location>
        <begin position="84"/>
        <end position="105"/>
    </location>
</feature>
<proteinExistence type="predicted"/>
<keyword evidence="4 7" id="KW-1133">Transmembrane helix</keyword>
<evidence type="ECO:0000256" key="5">
    <source>
        <dbReference type="ARBA" id="ARBA00023136"/>
    </source>
</evidence>
<protein>
    <submittedName>
        <fullName evidence="8">Energy-coupling factor transporter transmembrane component T</fullName>
    </submittedName>
</protein>
<dbReference type="RefSeq" id="WP_270685585.1">
    <property type="nucleotide sequence ID" value="NZ_JAQFWQ010000024.1"/>
</dbReference>
<evidence type="ECO:0000256" key="3">
    <source>
        <dbReference type="ARBA" id="ARBA00022692"/>
    </source>
</evidence>
<evidence type="ECO:0000256" key="4">
    <source>
        <dbReference type="ARBA" id="ARBA00022989"/>
    </source>
</evidence>
<reference evidence="8 9" key="1">
    <citation type="submission" date="2023-01" db="EMBL/GenBank/DDBJ databases">
        <title>Draft genome sequence of Nocardiopsis sp. RSe5-2 isolated from halophytes.</title>
        <authorList>
            <person name="Duangmal K."/>
            <person name="Chantavorakit T."/>
        </authorList>
    </citation>
    <scope>NUCLEOTIDE SEQUENCE [LARGE SCALE GENOMIC DNA]</scope>
    <source>
        <strain evidence="8 9">RSe5-2</strain>
    </source>
</reference>
<feature type="region of interest" description="Disordered" evidence="6">
    <location>
        <begin position="1"/>
        <end position="21"/>
    </location>
</feature>
<dbReference type="InterPro" id="IPR003339">
    <property type="entry name" value="ABC/ECF_trnsptr_transmembrane"/>
</dbReference>
<keyword evidence="9" id="KW-1185">Reference proteome</keyword>
<keyword evidence="5 7" id="KW-0472">Membrane</keyword>
<evidence type="ECO:0000256" key="1">
    <source>
        <dbReference type="ARBA" id="ARBA00004141"/>
    </source>
</evidence>
<organism evidence="8 9">
    <name type="scientific">Nocardiopsis endophytica</name>
    <dbReference type="NCBI Taxonomy" id="3018445"/>
    <lineage>
        <taxon>Bacteria</taxon>
        <taxon>Bacillati</taxon>
        <taxon>Actinomycetota</taxon>
        <taxon>Actinomycetes</taxon>
        <taxon>Streptosporangiales</taxon>
        <taxon>Nocardiopsidaceae</taxon>
        <taxon>Nocardiopsis</taxon>
    </lineage>
</organism>
<sequence>MRPGRAGTGPTGGAAAGHHGAATAVRTVPRAPGAGPPGLDPRTKIVLVVVCSAAVMGSGGLRFVPAVLVLGTALAVWERSWGRAAGLPLAAAAMWLLGWVVPSWWPHPVTAAMAIACAYLIRFAAAIGVGMHLVATTSPTRLAAGLRAWRVPRPVSVTLAVMLRFFPVVAAESASVLDAMRLRGLVGARALIRHPVRSVERFTVPMIAASLRATEDLSASAILRGLGSPRTPTAMDPPRFGPPDLVLAAAVAVLAAGALWLPGPLA</sequence>
<dbReference type="InterPro" id="IPR051611">
    <property type="entry name" value="ECF_transporter_component"/>
</dbReference>
<evidence type="ECO:0000256" key="7">
    <source>
        <dbReference type="SAM" id="Phobius"/>
    </source>
</evidence>
<comment type="caution">
    <text evidence="8">The sequence shown here is derived from an EMBL/GenBank/DDBJ whole genome shotgun (WGS) entry which is preliminary data.</text>
</comment>
<evidence type="ECO:0000256" key="2">
    <source>
        <dbReference type="ARBA" id="ARBA00022475"/>
    </source>
</evidence>
<keyword evidence="3 7" id="KW-0812">Transmembrane</keyword>
<gene>
    <name evidence="8" type="ORF">O4J56_10785</name>
</gene>
<evidence type="ECO:0000313" key="8">
    <source>
        <dbReference type="EMBL" id="MDA2811122.1"/>
    </source>
</evidence>
<feature type="transmembrane region" description="Helical" evidence="7">
    <location>
        <begin position="111"/>
        <end position="134"/>
    </location>
</feature>
<feature type="compositionally biased region" description="Gly residues" evidence="6">
    <location>
        <begin position="1"/>
        <end position="15"/>
    </location>
</feature>
<feature type="transmembrane region" description="Helical" evidence="7">
    <location>
        <begin position="45"/>
        <end position="77"/>
    </location>
</feature>
<evidence type="ECO:0000256" key="6">
    <source>
        <dbReference type="SAM" id="MobiDB-lite"/>
    </source>
</evidence>
<dbReference type="PANTHER" id="PTHR34857">
    <property type="entry name" value="SLL0384 PROTEIN"/>
    <property type="match status" value="1"/>
</dbReference>
<dbReference type="PANTHER" id="PTHR34857:SF2">
    <property type="entry name" value="SLL0384 PROTEIN"/>
    <property type="match status" value="1"/>
</dbReference>
<keyword evidence="2" id="KW-1003">Cell membrane</keyword>
<feature type="transmembrane region" description="Helical" evidence="7">
    <location>
        <begin position="155"/>
        <end position="177"/>
    </location>
</feature>
<evidence type="ECO:0000313" key="9">
    <source>
        <dbReference type="Proteomes" id="UP001527866"/>
    </source>
</evidence>
<name>A0ABT4U478_9ACTN</name>
<dbReference type="Pfam" id="PF02361">
    <property type="entry name" value="CbiQ"/>
    <property type="match status" value="1"/>
</dbReference>
<dbReference type="Proteomes" id="UP001527866">
    <property type="component" value="Unassembled WGS sequence"/>
</dbReference>
<dbReference type="EMBL" id="JAQFWQ010000024">
    <property type="protein sequence ID" value="MDA2811122.1"/>
    <property type="molecule type" value="Genomic_DNA"/>
</dbReference>
<feature type="transmembrane region" description="Helical" evidence="7">
    <location>
        <begin position="245"/>
        <end position="263"/>
    </location>
</feature>
<comment type="subcellular location">
    <subcellularLocation>
        <location evidence="1">Membrane</location>
        <topology evidence="1">Multi-pass membrane protein</topology>
    </subcellularLocation>
</comment>
<accession>A0ABT4U478</accession>